<name>A0A918F6G1_9DEIO</name>
<evidence type="ECO:0000313" key="1">
    <source>
        <dbReference type="EMBL" id="GGR13047.1"/>
    </source>
</evidence>
<dbReference type="AlphaFoldDB" id="A0A918F6G1"/>
<reference evidence="1" key="2">
    <citation type="submission" date="2020-09" db="EMBL/GenBank/DDBJ databases">
        <authorList>
            <person name="Sun Q."/>
            <person name="Ohkuma M."/>
        </authorList>
    </citation>
    <scope>NUCLEOTIDE SEQUENCE</scope>
    <source>
        <strain evidence="1">JCM 31311</strain>
    </source>
</reference>
<dbReference type="Proteomes" id="UP000603865">
    <property type="component" value="Unassembled WGS sequence"/>
</dbReference>
<dbReference type="EMBL" id="BMQL01000015">
    <property type="protein sequence ID" value="GGR13047.1"/>
    <property type="molecule type" value="Genomic_DNA"/>
</dbReference>
<dbReference type="RefSeq" id="WP_189091089.1">
    <property type="nucleotide sequence ID" value="NZ_BMQL01000015.1"/>
</dbReference>
<evidence type="ECO:0000313" key="2">
    <source>
        <dbReference type="Proteomes" id="UP000603865"/>
    </source>
</evidence>
<keyword evidence="2" id="KW-1185">Reference proteome</keyword>
<reference evidence="1" key="1">
    <citation type="journal article" date="2014" name="Int. J. Syst. Evol. Microbiol.">
        <title>Complete genome sequence of Corynebacterium casei LMG S-19264T (=DSM 44701T), isolated from a smear-ripened cheese.</title>
        <authorList>
            <consortium name="US DOE Joint Genome Institute (JGI-PGF)"/>
            <person name="Walter F."/>
            <person name="Albersmeier A."/>
            <person name="Kalinowski J."/>
            <person name="Ruckert C."/>
        </authorList>
    </citation>
    <scope>NUCLEOTIDE SEQUENCE</scope>
    <source>
        <strain evidence="1">JCM 31311</strain>
    </source>
</reference>
<comment type="caution">
    <text evidence="1">The sequence shown here is derived from an EMBL/GenBank/DDBJ whole genome shotgun (WGS) entry which is preliminary data.</text>
</comment>
<protein>
    <submittedName>
        <fullName evidence="1">Uncharacterized protein</fullName>
    </submittedName>
</protein>
<gene>
    <name evidence="1" type="ORF">GCM10008957_27500</name>
</gene>
<sequence>MTSLEPEDAATQLRRAIAQAAEQVVRAAPDIDDATALLPALRAHVPADLQRLLTPEAFDALAEHDLRNALMIRLFRDD</sequence>
<accession>A0A918F6G1</accession>
<organism evidence="1 2">
    <name type="scientific">Deinococcus ruber</name>
    <dbReference type="NCBI Taxonomy" id="1848197"/>
    <lineage>
        <taxon>Bacteria</taxon>
        <taxon>Thermotogati</taxon>
        <taxon>Deinococcota</taxon>
        <taxon>Deinococci</taxon>
        <taxon>Deinococcales</taxon>
        <taxon>Deinococcaceae</taxon>
        <taxon>Deinococcus</taxon>
    </lineage>
</organism>
<proteinExistence type="predicted"/>